<organism evidence="2 3">
    <name type="scientific">Halopiger aswanensis</name>
    <dbReference type="NCBI Taxonomy" id="148449"/>
    <lineage>
        <taxon>Archaea</taxon>
        <taxon>Methanobacteriati</taxon>
        <taxon>Methanobacteriota</taxon>
        <taxon>Stenosarchaea group</taxon>
        <taxon>Halobacteria</taxon>
        <taxon>Halobacteriales</taxon>
        <taxon>Natrialbaceae</taxon>
        <taxon>Halopiger</taxon>
    </lineage>
</organism>
<evidence type="ECO:0000313" key="2">
    <source>
        <dbReference type="EMBL" id="RKD97412.1"/>
    </source>
</evidence>
<dbReference type="AlphaFoldDB" id="A0A3R7E116"/>
<accession>A0A3R7E116</accession>
<dbReference type="Proteomes" id="UP000283805">
    <property type="component" value="Unassembled WGS sequence"/>
</dbReference>
<reference evidence="2 3" key="1">
    <citation type="submission" date="2018-09" db="EMBL/GenBank/DDBJ databases">
        <title>Genomic Encyclopedia of Archaeal and Bacterial Type Strains, Phase II (KMG-II): from individual species to whole genera.</title>
        <authorList>
            <person name="Goeker M."/>
        </authorList>
    </citation>
    <scope>NUCLEOTIDE SEQUENCE [LARGE SCALE GENOMIC DNA]</scope>
    <source>
        <strain evidence="2 3">DSM 13151</strain>
    </source>
</reference>
<dbReference type="Gene3D" id="3.40.50.620">
    <property type="entry name" value="HUPs"/>
    <property type="match status" value="1"/>
</dbReference>
<sequence length="125" mass="12920">MQYLVGTDSVHTTAAICDYLDGRTTSDDSVTVVAAIDDDTARQDAQEALNVAPVRLATVDDVDTDVRDGDPASILRDVADEIGADELVIGARSGNPDATAALGSTAQAILESATRPVVVVPVPEL</sequence>
<feature type="domain" description="UspA" evidence="1">
    <location>
        <begin position="35"/>
        <end position="121"/>
    </location>
</feature>
<dbReference type="PRINTS" id="PR01438">
    <property type="entry name" value="UNVRSLSTRESS"/>
</dbReference>
<keyword evidence="3" id="KW-1185">Reference proteome</keyword>
<dbReference type="InterPro" id="IPR014729">
    <property type="entry name" value="Rossmann-like_a/b/a_fold"/>
</dbReference>
<evidence type="ECO:0000313" key="3">
    <source>
        <dbReference type="Proteomes" id="UP000283805"/>
    </source>
</evidence>
<proteinExistence type="predicted"/>
<protein>
    <submittedName>
        <fullName evidence="2">Universal stress protein family protein</fullName>
    </submittedName>
</protein>
<dbReference type="EMBL" id="RAPO01000001">
    <property type="protein sequence ID" value="RKD97412.1"/>
    <property type="molecule type" value="Genomic_DNA"/>
</dbReference>
<name>A0A3R7E116_9EURY</name>
<dbReference type="InterPro" id="IPR006016">
    <property type="entry name" value="UspA"/>
</dbReference>
<dbReference type="Pfam" id="PF00582">
    <property type="entry name" value="Usp"/>
    <property type="match status" value="1"/>
</dbReference>
<dbReference type="RefSeq" id="WP_120242952.1">
    <property type="nucleotide sequence ID" value="NZ_RAPO01000001.1"/>
</dbReference>
<gene>
    <name evidence="2" type="ORF">ATJ93_0398</name>
</gene>
<dbReference type="SUPFAM" id="SSF52402">
    <property type="entry name" value="Adenine nucleotide alpha hydrolases-like"/>
    <property type="match status" value="1"/>
</dbReference>
<dbReference type="OrthoDB" id="157454at2157"/>
<comment type="caution">
    <text evidence="2">The sequence shown here is derived from an EMBL/GenBank/DDBJ whole genome shotgun (WGS) entry which is preliminary data.</text>
</comment>
<dbReference type="InterPro" id="IPR006015">
    <property type="entry name" value="Universal_stress_UspA"/>
</dbReference>
<evidence type="ECO:0000259" key="1">
    <source>
        <dbReference type="Pfam" id="PF00582"/>
    </source>
</evidence>